<dbReference type="PROSITE" id="PS51257">
    <property type="entry name" value="PROKAR_LIPOPROTEIN"/>
    <property type="match status" value="1"/>
</dbReference>
<evidence type="ECO:0000313" key="1">
    <source>
        <dbReference type="EMBL" id="EDN84025.1"/>
    </source>
</evidence>
<accession>A7A544</accession>
<protein>
    <submittedName>
        <fullName evidence="1">Uncharacterized protein</fullName>
    </submittedName>
</protein>
<sequence length="88" mass="9043">MCRYCYCRQCGGTGLAFFGSGIVGSVATACIDRGIVGNGLAVLLLDEPFANALLNGIVDQSLDDVCQIAVSDCIPLTDVQQLGCGSVP</sequence>
<proteinExistence type="predicted"/>
<gene>
    <name evidence="1" type="ORF">BIFADO_00957</name>
</gene>
<dbReference type="EMBL" id="AAXD02000018">
    <property type="protein sequence ID" value="EDN84025.1"/>
    <property type="molecule type" value="Genomic_DNA"/>
</dbReference>
<reference evidence="1 2" key="2">
    <citation type="submission" date="2007-05" db="EMBL/GenBank/DDBJ databases">
        <title>Draft genome sequence of Bifidobacterium adolescentis (L2-32).</title>
        <authorList>
            <person name="Sudarsanam P."/>
            <person name="Ley R."/>
            <person name="Guruge J."/>
            <person name="Turnbaugh P.J."/>
            <person name="Mahowald M."/>
            <person name="Liep D."/>
            <person name="Gordon J."/>
        </authorList>
    </citation>
    <scope>NUCLEOTIDE SEQUENCE [LARGE SCALE GENOMIC DNA]</scope>
    <source>
        <strain evidence="1 2">L2-32</strain>
    </source>
</reference>
<dbReference type="HOGENOM" id="CLU_2462863_0_0_11"/>
<organism evidence="1 2">
    <name type="scientific">Bifidobacterium adolescentis L2-32</name>
    <dbReference type="NCBI Taxonomy" id="411481"/>
    <lineage>
        <taxon>Bacteria</taxon>
        <taxon>Bacillati</taxon>
        <taxon>Actinomycetota</taxon>
        <taxon>Actinomycetes</taxon>
        <taxon>Bifidobacteriales</taxon>
        <taxon>Bifidobacteriaceae</taxon>
        <taxon>Bifidobacterium</taxon>
    </lineage>
</organism>
<reference evidence="1 2" key="1">
    <citation type="submission" date="2007-04" db="EMBL/GenBank/DDBJ databases">
        <authorList>
            <person name="Fulton L."/>
            <person name="Clifton S."/>
            <person name="Fulton B."/>
            <person name="Xu J."/>
            <person name="Minx P."/>
            <person name="Pepin K.H."/>
            <person name="Johnson M."/>
            <person name="Thiruvilangam P."/>
            <person name="Bhonagiri V."/>
            <person name="Nash W.E."/>
            <person name="Mardis E.R."/>
            <person name="Wilson R.K."/>
        </authorList>
    </citation>
    <scope>NUCLEOTIDE SEQUENCE [LARGE SCALE GENOMIC DNA]</scope>
    <source>
        <strain evidence="1 2">L2-32</strain>
    </source>
</reference>
<evidence type="ECO:0000313" key="2">
    <source>
        <dbReference type="Proteomes" id="UP000003773"/>
    </source>
</evidence>
<dbReference type="Proteomes" id="UP000003773">
    <property type="component" value="Unassembled WGS sequence"/>
</dbReference>
<name>A7A544_BIFAD</name>
<comment type="caution">
    <text evidence="1">The sequence shown here is derived from an EMBL/GenBank/DDBJ whole genome shotgun (WGS) entry which is preliminary data.</text>
</comment>
<dbReference type="AlphaFoldDB" id="A7A544"/>